<name>A0A6N8GSA6_9MICC</name>
<evidence type="ECO:0000313" key="2">
    <source>
        <dbReference type="Proteomes" id="UP000436989"/>
    </source>
</evidence>
<dbReference type="Proteomes" id="UP000436989">
    <property type="component" value="Unassembled WGS sequence"/>
</dbReference>
<accession>A0A6N8GSA6</accession>
<dbReference type="RefSeq" id="WP_156269709.1">
    <property type="nucleotide sequence ID" value="NZ_WOGU01000009.1"/>
</dbReference>
<protein>
    <submittedName>
        <fullName evidence="1">Uncharacterized protein</fullName>
    </submittedName>
</protein>
<sequence>MPALLAFPFLLAFLIWFAARTDNVALAIGMTISAVVGTWWHDKRKSRARQRRNEANYP</sequence>
<proteinExistence type="predicted"/>
<dbReference type="EMBL" id="WOGU01000009">
    <property type="protein sequence ID" value="MUN63815.1"/>
    <property type="molecule type" value="Genomic_DNA"/>
</dbReference>
<organism evidence="1 2">
    <name type="scientific">Kocuria sediminis</name>
    <dbReference type="NCBI Taxonomy" id="1038857"/>
    <lineage>
        <taxon>Bacteria</taxon>
        <taxon>Bacillati</taxon>
        <taxon>Actinomycetota</taxon>
        <taxon>Actinomycetes</taxon>
        <taxon>Micrococcales</taxon>
        <taxon>Micrococcaceae</taxon>
        <taxon>Kocuria</taxon>
    </lineage>
</organism>
<reference evidence="1 2" key="1">
    <citation type="submission" date="2019-12" db="EMBL/GenBank/DDBJ databases">
        <authorList>
            <person name="Shi Y."/>
        </authorList>
    </citation>
    <scope>NUCLEOTIDE SEQUENCE [LARGE SCALE GENOMIC DNA]</scope>
    <source>
        <strain evidence="1 2">JCM 17929</strain>
    </source>
</reference>
<keyword evidence="2" id="KW-1185">Reference proteome</keyword>
<comment type="caution">
    <text evidence="1">The sequence shown here is derived from an EMBL/GenBank/DDBJ whole genome shotgun (WGS) entry which is preliminary data.</text>
</comment>
<dbReference type="AlphaFoldDB" id="A0A6N8GSA6"/>
<gene>
    <name evidence="1" type="ORF">GMA12_11810</name>
</gene>
<evidence type="ECO:0000313" key="1">
    <source>
        <dbReference type="EMBL" id="MUN63815.1"/>
    </source>
</evidence>